<name>A0A0B9G6G0_9GAMM</name>
<evidence type="ECO:0000256" key="3">
    <source>
        <dbReference type="PROSITE-ProRule" id="PRU00339"/>
    </source>
</evidence>
<gene>
    <name evidence="5" type="ORF">RJ45_07835</name>
</gene>
<dbReference type="RefSeq" id="WP_039460432.1">
    <property type="nucleotide sequence ID" value="NZ_JWLZ01000113.1"/>
</dbReference>
<evidence type="ECO:0000256" key="4">
    <source>
        <dbReference type="SAM" id="SignalP"/>
    </source>
</evidence>
<dbReference type="PROSITE" id="PS50005">
    <property type="entry name" value="TPR"/>
    <property type="match status" value="2"/>
</dbReference>
<dbReference type="InterPro" id="IPR011990">
    <property type="entry name" value="TPR-like_helical_dom_sf"/>
</dbReference>
<dbReference type="Pfam" id="PF13429">
    <property type="entry name" value="TPR_15"/>
    <property type="match status" value="1"/>
</dbReference>
<dbReference type="NCBIfam" id="TIGR02917">
    <property type="entry name" value="PEP_TPR_lipo"/>
    <property type="match status" value="1"/>
</dbReference>
<comment type="caution">
    <text evidence="5">The sequence shown here is derived from an EMBL/GenBank/DDBJ whole genome shotgun (WGS) entry which is preliminary data.</text>
</comment>
<dbReference type="PANTHER" id="PTHR44314">
    <property type="entry name" value="CILIA- AND FLAGELLA-ASSOCIATED PROTEIN 70"/>
    <property type="match status" value="1"/>
</dbReference>
<protein>
    <submittedName>
        <fullName evidence="5">Uncharacterized protein</fullName>
    </submittedName>
</protein>
<feature type="repeat" description="TPR" evidence="3">
    <location>
        <begin position="467"/>
        <end position="500"/>
    </location>
</feature>
<evidence type="ECO:0000256" key="2">
    <source>
        <dbReference type="ARBA" id="ARBA00022803"/>
    </source>
</evidence>
<feature type="chain" id="PRO_5002141692" evidence="4">
    <location>
        <begin position="22"/>
        <end position="920"/>
    </location>
</feature>
<keyword evidence="1" id="KW-0677">Repeat</keyword>
<keyword evidence="2 3" id="KW-0802">TPR repeat</keyword>
<proteinExistence type="predicted"/>
<evidence type="ECO:0000313" key="6">
    <source>
        <dbReference type="Proteomes" id="UP000031278"/>
    </source>
</evidence>
<evidence type="ECO:0000256" key="1">
    <source>
        <dbReference type="ARBA" id="ARBA00022737"/>
    </source>
</evidence>
<dbReference type="InterPro" id="IPR052628">
    <property type="entry name" value="CFAP70"/>
</dbReference>
<evidence type="ECO:0000313" key="5">
    <source>
        <dbReference type="EMBL" id="KHT64179.1"/>
    </source>
</evidence>
<dbReference type="InterPro" id="IPR014266">
    <property type="entry name" value="PEP-CTERM_TPR_PrsT"/>
</dbReference>
<keyword evidence="4" id="KW-0732">Signal</keyword>
<dbReference type="GO" id="GO:0070062">
    <property type="term" value="C:extracellular exosome"/>
    <property type="evidence" value="ECO:0007669"/>
    <property type="project" value="TreeGrafter"/>
</dbReference>
<dbReference type="Pfam" id="PF13432">
    <property type="entry name" value="TPR_16"/>
    <property type="match status" value="1"/>
</dbReference>
<dbReference type="PANTHER" id="PTHR44314:SF1">
    <property type="entry name" value="CILIA- AND FLAGELLA-ASSOCIATED PROTEIN 70"/>
    <property type="match status" value="1"/>
</dbReference>
<sequence>MFNKSIVTKIFVLLLSINLLACGDDSPEIHIANAKNHIQNKEYNAAVIELKNAILKDKIATEPRVLLGEIYLSRGDYPSAEKELSTALRHGSDDTQIELLLARALLGNNDITAIEELVSNTDRHSLNIKSELLAINSIALMRNNNLDKARSVLTQAEALGFNGLYFSLAQAQLLAQKEQFDDSLTLLNKMRVLHPDNIEALLLTAHVLSVQSKYEQATVLYRKILDTSPDNANYKLYLAQALVKNEKYEEARPYIADILKIIPSHTVANDLQALIEYANSNFIEARRHAKTAIREGSNSFSSYVIAGMCAYLQNDYEDAYQNFKVVAPYLKDDHYLQQLYVASQFKIGKINEAFNNINDFDISNTDYNNFVTRMSLEFSSIGRNSDAMALANKAELHSTEAGQLRIGLVRAANNDQQGIKTLENILKSTPDQLEANIGLAYYHFTNGDVEKGEEVIDKWIASNNNDISALLLKGYISIKKEEYTLANSIFEKVLTLEPDNIKAKLSIAQIHALNDNADQSYNDTFTLAKQYPDNFTIAMFLYRFASQTDQVDKIISFYKDLLNNNQNNIKFRMLLARIYANVEQSDKGIELLEELPIIEQTADVWSLKTLLYFQLHEYRKAFQAAEKWVEQDRSSPEAYLRVVQLSELTKNFDKGIKYALEAEKIFIEQAYFPLMRATLLLLNQQPLLSQSVLAELPEKFKNTSYYLQLQSKIYSALEDYGKSVLFAEKRYHSYPSSITAKDLALAYIANDQYDAATALLKRRLKENPGSEGALHLLLAQIQNDVEPKAAVNTYLSILKNEPENVIALNNIAWLYINENSFENACRYALKAYNNAPNAPEIQDTYGYCLLKTGQHEASMAPLKMAYEGRSNNIDISFHYAESLILNNHPEKARRVLNRVNPVKAEHIEQQKRLYQQTEIR</sequence>
<dbReference type="Pfam" id="PF13181">
    <property type="entry name" value="TPR_8"/>
    <property type="match status" value="1"/>
</dbReference>
<feature type="repeat" description="TPR" evidence="3">
    <location>
        <begin position="198"/>
        <end position="231"/>
    </location>
</feature>
<dbReference type="Pfam" id="PF14559">
    <property type="entry name" value="TPR_19"/>
    <property type="match status" value="2"/>
</dbReference>
<dbReference type="EMBL" id="JWLZ01000113">
    <property type="protein sequence ID" value="KHT64179.1"/>
    <property type="molecule type" value="Genomic_DNA"/>
</dbReference>
<feature type="signal peptide" evidence="4">
    <location>
        <begin position="1"/>
        <end position="21"/>
    </location>
</feature>
<dbReference type="AlphaFoldDB" id="A0A0B9G6G0"/>
<reference evidence="5 6" key="1">
    <citation type="submission" date="2014-12" db="EMBL/GenBank/DDBJ databases">
        <title>Genome sequencing of Photobacterium gaetbulicola AD005a.</title>
        <authorList>
            <person name="Adrian T.G.S."/>
            <person name="Chan K.G."/>
        </authorList>
    </citation>
    <scope>NUCLEOTIDE SEQUENCE [LARGE SCALE GENOMIC DNA]</scope>
    <source>
        <strain evidence="5 6">AD005a</strain>
    </source>
</reference>
<dbReference type="InterPro" id="IPR019734">
    <property type="entry name" value="TPR_rpt"/>
</dbReference>
<dbReference type="SUPFAM" id="SSF48452">
    <property type="entry name" value="TPR-like"/>
    <property type="match status" value="5"/>
</dbReference>
<organism evidence="5 6">
    <name type="scientific">Photobacterium gaetbulicola</name>
    <dbReference type="NCBI Taxonomy" id="1295392"/>
    <lineage>
        <taxon>Bacteria</taxon>
        <taxon>Pseudomonadati</taxon>
        <taxon>Pseudomonadota</taxon>
        <taxon>Gammaproteobacteria</taxon>
        <taxon>Vibrionales</taxon>
        <taxon>Vibrionaceae</taxon>
        <taxon>Photobacterium</taxon>
    </lineage>
</organism>
<dbReference type="SMART" id="SM00028">
    <property type="entry name" value="TPR"/>
    <property type="match status" value="8"/>
</dbReference>
<dbReference type="Gene3D" id="1.25.40.10">
    <property type="entry name" value="Tetratricopeptide repeat domain"/>
    <property type="match status" value="4"/>
</dbReference>
<dbReference type="Proteomes" id="UP000031278">
    <property type="component" value="Unassembled WGS sequence"/>
</dbReference>
<accession>A0A0B9G6G0</accession>